<feature type="chain" id="PRO_5012996778" description="catalase" evidence="2">
    <location>
        <begin position="27"/>
        <end position="421"/>
    </location>
</feature>
<dbReference type="SUPFAM" id="SSF56634">
    <property type="entry name" value="Heme-dependent catalase-like"/>
    <property type="match status" value="1"/>
</dbReference>
<proteinExistence type="predicted"/>
<evidence type="ECO:0000256" key="1">
    <source>
        <dbReference type="ARBA" id="ARBA00012314"/>
    </source>
</evidence>
<keyword evidence="2" id="KW-0732">Signal</keyword>
<dbReference type="GO" id="GO:0006979">
    <property type="term" value="P:response to oxidative stress"/>
    <property type="evidence" value="ECO:0007669"/>
    <property type="project" value="InterPro"/>
</dbReference>
<dbReference type="STRING" id="494016.SAMN04487965_1583"/>
<dbReference type="EC" id="1.11.1.6" evidence="1"/>
<dbReference type="GO" id="GO:0020037">
    <property type="term" value="F:heme binding"/>
    <property type="evidence" value="ECO:0007669"/>
    <property type="project" value="InterPro"/>
</dbReference>
<dbReference type="Proteomes" id="UP000184170">
    <property type="component" value="Unassembled WGS sequence"/>
</dbReference>
<evidence type="ECO:0000313" key="5">
    <source>
        <dbReference type="Proteomes" id="UP000184170"/>
    </source>
</evidence>
<feature type="signal peptide" evidence="2">
    <location>
        <begin position="1"/>
        <end position="26"/>
    </location>
</feature>
<dbReference type="RefSeq" id="WP_143186910.1">
    <property type="nucleotide sequence ID" value="NZ_FQVA01000001.1"/>
</dbReference>
<accession>A0A1M4ZLJ6</accession>
<evidence type="ECO:0000313" key="4">
    <source>
        <dbReference type="EMBL" id="SHF18874.1"/>
    </source>
</evidence>
<organism evidence="4 5">
    <name type="scientific">Microbulbifer donghaiensis</name>
    <dbReference type="NCBI Taxonomy" id="494016"/>
    <lineage>
        <taxon>Bacteria</taxon>
        <taxon>Pseudomonadati</taxon>
        <taxon>Pseudomonadota</taxon>
        <taxon>Gammaproteobacteria</taxon>
        <taxon>Cellvibrionales</taxon>
        <taxon>Microbulbiferaceae</taxon>
        <taxon>Microbulbifer</taxon>
    </lineage>
</organism>
<feature type="domain" description="Catalase core" evidence="3">
    <location>
        <begin position="76"/>
        <end position="178"/>
    </location>
</feature>
<keyword evidence="5" id="KW-1185">Reference proteome</keyword>
<sequence length="421" mass="47614">MIRQILSTSLRPLVVGLCLYAAPTLANSPAELSEFEQIALDMELSAQEMEAIQRAMEFGREISRRAEKINGLPYRRDAHAKATGCLRATFSVNGDIPAHFQHSVFAEPGREYQSWIRFSNGDMTVQPDKKGDARGMAIKLVGIDGQKIAPEFEGPKTQDFIMTNTPAFFNRNIFDYVDNMSHLAKLERTSWFVSLWPPRFHPKLFYRAVQTVSSEIDTPLQPQYFSMLPYQLGDSPLKFSARPCPGMTHEIDVDRNDADYLTEAMTQQLATGGACFDFMLQEKAAGADMPIDDASVIWSEEDSPFVPVARINIPPQSFASEAQQQFCENLSMNPWHGVDDWRPLGSLNKARRLVYHAVSEFRHQENEAQVFEPDSWCLEGGEECDLSAVFHSTKPTWPLPRCFDPQYQPVDGSAPPPRCWY</sequence>
<dbReference type="PANTHER" id="PTHR36195:SF4">
    <property type="entry name" value="DOMAIN PROTEIN, PUTATIVE (AFU_ORTHOLOGUE AFUA_5G01990)-RELATED"/>
    <property type="match status" value="1"/>
</dbReference>
<gene>
    <name evidence="4" type="ORF">SAMN04487965_1583</name>
</gene>
<dbReference type="PANTHER" id="PTHR36195">
    <property type="entry name" value="DOMAIN PROTEIN, PUTATIVE (AFU_ORTHOLOGUE AFUA_5G01990)-RELATED-RELATED"/>
    <property type="match status" value="1"/>
</dbReference>
<dbReference type="AlphaFoldDB" id="A0A1M4ZLJ6"/>
<dbReference type="CDD" id="cd08152">
    <property type="entry name" value="y4iL_like"/>
    <property type="match status" value="1"/>
</dbReference>
<dbReference type="Gene3D" id="2.40.180.10">
    <property type="entry name" value="Catalase core domain"/>
    <property type="match status" value="1"/>
</dbReference>
<dbReference type="EMBL" id="FQVA01000001">
    <property type="protein sequence ID" value="SHF18874.1"/>
    <property type="molecule type" value="Genomic_DNA"/>
</dbReference>
<protein>
    <recommendedName>
        <fullName evidence="1">catalase</fullName>
        <ecNumber evidence="1">1.11.1.6</ecNumber>
    </recommendedName>
</protein>
<name>A0A1M4ZLJ6_9GAMM</name>
<dbReference type="OrthoDB" id="336698at2"/>
<evidence type="ECO:0000256" key="2">
    <source>
        <dbReference type="SAM" id="SignalP"/>
    </source>
</evidence>
<dbReference type="GO" id="GO:0004096">
    <property type="term" value="F:catalase activity"/>
    <property type="evidence" value="ECO:0007669"/>
    <property type="project" value="InterPro"/>
</dbReference>
<dbReference type="InterPro" id="IPR018028">
    <property type="entry name" value="Catalase"/>
</dbReference>
<evidence type="ECO:0000259" key="3">
    <source>
        <dbReference type="Pfam" id="PF00199"/>
    </source>
</evidence>
<dbReference type="InterPro" id="IPR011614">
    <property type="entry name" value="Catalase_core"/>
</dbReference>
<dbReference type="InterPro" id="IPR020835">
    <property type="entry name" value="Catalase_sf"/>
</dbReference>
<dbReference type="Pfam" id="PF00199">
    <property type="entry name" value="Catalase"/>
    <property type="match status" value="1"/>
</dbReference>
<dbReference type="PROSITE" id="PS51402">
    <property type="entry name" value="CATALASE_3"/>
    <property type="match status" value="1"/>
</dbReference>
<reference evidence="5" key="1">
    <citation type="submission" date="2016-11" db="EMBL/GenBank/DDBJ databases">
        <authorList>
            <person name="Varghese N."/>
            <person name="Submissions S."/>
        </authorList>
    </citation>
    <scope>NUCLEOTIDE SEQUENCE [LARGE SCALE GENOMIC DNA]</scope>
    <source>
        <strain evidence="5">CGMCC 1.7063</strain>
    </source>
</reference>